<gene>
    <name evidence="2" type="ORF">EZ313_04065</name>
</gene>
<dbReference type="AlphaFoldDB" id="A0A4Z0C650"/>
<dbReference type="CDD" id="cd07313">
    <property type="entry name" value="terB_like_2"/>
    <property type="match status" value="1"/>
</dbReference>
<evidence type="ECO:0000259" key="1">
    <source>
        <dbReference type="Pfam" id="PF05099"/>
    </source>
</evidence>
<dbReference type="InterPro" id="IPR029024">
    <property type="entry name" value="TerB-like"/>
</dbReference>
<reference evidence="2 3" key="1">
    <citation type="submission" date="2019-03" db="EMBL/GenBank/DDBJ databases">
        <title>Ramlibacter henchirensis DSM 14656, whole genome shotgun sequence.</title>
        <authorList>
            <person name="Zhang X."/>
            <person name="Feng G."/>
            <person name="Zhu H."/>
        </authorList>
    </citation>
    <scope>NUCLEOTIDE SEQUENCE [LARGE SCALE GENOMIC DNA]</scope>
    <source>
        <strain evidence="2 3">DSM 14656</strain>
    </source>
</reference>
<name>A0A4Z0C650_9BURK</name>
<proteinExistence type="predicted"/>
<dbReference type="EMBL" id="SMLM01000001">
    <property type="protein sequence ID" value="TFZ05838.1"/>
    <property type="molecule type" value="Genomic_DNA"/>
</dbReference>
<protein>
    <submittedName>
        <fullName evidence="2">TerB family tellurite resistance protein</fullName>
    </submittedName>
</protein>
<dbReference type="Pfam" id="PF05099">
    <property type="entry name" value="TerB"/>
    <property type="match status" value="1"/>
</dbReference>
<sequence>MFQSLRDVFAALRGDPAAVDASASPAALRLACAVLLVEVMRADPEITAAERQVVLDALRRRFPLGEEELHELVALADQASRSASDFHQFTSQLNAELDQPAKAAVVETMWQVAYADGAIDAHENHVISRIAGLLHVTHGEYIAAKLRAKQAAGL</sequence>
<evidence type="ECO:0000313" key="2">
    <source>
        <dbReference type="EMBL" id="TFZ05838.1"/>
    </source>
</evidence>
<evidence type="ECO:0000313" key="3">
    <source>
        <dbReference type="Proteomes" id="UP000298180"/>
    </source>
</evidence>
<dbReference type="InterPro" id="IPR007791">
    <property type="entry name" value="DjlA_N"/>
</dbReference>
<feature type="domain" description="Co-chaperone DjlA N-terminal" evidence="1">
    <location>
        <begin position="29"/>
        <end position="145"/>
    </location>
</feature>
<dbReference type="SUPFAM" id="SSF158682">
    <property type="entry name" value="TerB-like"/>
    <property type="match status" value="1"/>
</dbReference>
<dbReference type="OrthoDB" id="5294347at2"/>
<dbReference type="Proteomes" id="UP000298180">
    <property type="component" value="Unassembled WGS sequence"/>
</dbReference>
<comment type="caution">
    <text evidence="2">The sequence shown here is derived from an EMBL/GenBank/DDBJ whole genome shotgun (WGS) entry which is preliminary data.</text>
</comment>
<dbReference type="Gene3D" id="1.10.3680.10">
    <property type="entry name" value="TerB-like"/>
    <property type="match status" value="1"/>
</dbReference>
<accession>A0A4Z0C650</accession>
<dbReference type="RefSeq" id="WP_135261922.1">
    <property type="nucleotide sequence ID" value="NZ_SMLM01000001.1"/>
</dbReference>
<organism evidence="2 3">
    <name type="scientific">Ramlibacter henchirensis</name>
    <dbReference type="NCBI Taxonomy" id="204072"/>
    <lineage>
        <taxon>Bacteria</taxon>
        <taxon>Pseudomonadati</taxon>
        <taxon>Pseudomonadota</taxon>
        <taxon>Betaproteobacteria</taxon>
        <taxon>Burkholderiales</taxon>
        <taxon>Comamonadaceae</taxon>
        <taxon>Ramlibacter</taxon>
    </lineage>
</organism>
<keyword evidence="3" id="KW-1185">Reference proteome</keyword>